<feature type="repeat" description="ANK" evidence="3">
    <location>
        <begin position="70"/>
        <end position="102"/>
    </location>
</feature>
<keyword evidence="2 3" id="KW-0040">ANK repeat</keyword>
<dbReference type="Gene3D" id="1.25.40.20">
    <property type="entry name" value="Ankyrin repeat-containing domain"/>
    <property type="match status" value="1"/>
</dbReference>
<dbReference type="GO" id="GO:2000045">
    <property type="term" value="P:regulation of G1/S transition of mitotic cell cycle"/>
    <property type="evidence" value="ECO:0007669"/>
    <property type="project" value="TreeGrafter"/>
</dbReference>
<dbReference type="Pfam" id="PF12796">
    <property type="entry name" value="Ank_2"/>
    <property type="match status" value="2"/>
</dbReference>
<dbReference type="PROSITE" id="PS50297">
    <property type="entry name" value="ANK_REP_REGION"/>
    <property type="match status" value="1"/>
</dbReference>
<dbReference type="SMART" id="SM00248">
    <property type="entry name" value="ANK"/>
    <property type="match status" value="3"/>
</dbReference>
<dbReference type="InterPro" id="IPR002110">
    <property type="entry name" value="Ankyrin_rpt"/>
</dbReference>
<sequence>ITMPLEDDLASAAATGNTDRVKMLLERGMDVNGVNCFGRTPLQVMMMGSTTVARLLLQQGADPNVADRHTGTMPLHDAARMGFLDTVKILVQYNANPNTLDNWNRRPIDLAKESGHQNVVEFLQTL</sequence>
<dbReference type="PANTHER" id="PTHR24201:SF8">
    <property type="entry name" value="CYCLIN-DEPENDENT KINASE 4 INHIBITOR B"/>
    <property type="match status" value="1"/>
</dbReference>
<dbReference type="AlphaFoldDB" id="A0A3P8YN69"/>
<dbReference type="InterPro" id="IPR036770">
    <property type="entry name" value="Ankyrin_rpt-contain_sf"/>
</dbReference>
<dbReference type="PANTHER" id="PTHR24201">
    <property type="entry name" value="ANK_REP_REGION DOMAIN-CONTAINING PROTEIN"/>
    <property type="match status" value="1"/>
</dbReference>
<evidence type="ECO:0000256" key="2">
    <source>
        <dbReference type="ARBA" id="ARBA00023043"/>
    </source>
</evidence>
<reference evidence="4" key="4">
    <citation type="submission" date="2025-09" db="UniProtKB">
        <authorList>
            <consortium name="Ensembl"/>
        </authorList>
    </citation>
    <scope>IDENTIFICATION</scope>
</reference>
<dbReference type="GO" id="GO:0019901">
    <property type="term" value="F:protein kinase binding"/>
    <property type="evidence" value="ECO:0007669"/>
    <property type="project" value="TreeGrafter"/>
</dbReference>
<dbReference type="GeneTree" id="ENSGT00940000162423"/>
<gene>
    <name evidence="4" type="primary">CDKN2B</name>
</gene>
<dbReference type="InterPro" id="IPR050776">
    <property type="entry name" value="Ank_Repeat/CDKN_Inhibitor"/>
</dbReference>
<name>A0A3P8YN69_ESOLU</name>
<organism evidence="4 5">
    <name type="scientific">Esox lucius</name>
    <name type="common">Northern pike</name>
    <dbReference type="NCBI Taxonomy" id="8010"/>
    <lineage>
        <taxon>Eukaryota</taxon>
        <taxon>Metazoa</taxon>
        <taxon>Chordata</taxon>
        <taxon>Craniata</taxon>
        <taxon>Vertebrata</taxon>
        <taxon>Euteleostomi</taxon>
        <taxon>Actinopterygii</taxon>
        <taxon>Neopterygii</taxon>
        <taxon>Teleostei</taxon>
        <taxon>Protacanthopterygii</taxon>
        <taxon>Esociformes</taxon>
        <taxon>Esocidae</taxon>
        <taxon>Esox</taxon>
    </lineage>
</organism>
<proteinExistence type="predicted"/>
<accession>A0A3P8YN69</accession>
<reference evidence="5" key="1">
    <citation type="journal article" date="2014" name="PLoS ONE">
        <title>The genome and linkage map of the northern pike (Esox lucius): conserved synteny revealed between the salmonid sister group and the Neoteleostei.</title>
        <authorList>
            <person name="Rondeau E.B."/>
            <person name="Minkley D.R."/>
            <person name="Leong J.S."/>
            <person name="Messmer A.M."/>
            <person name="Jantzen J.R."/>
            <person name="von Schalburg K.R."/>
            <person name="Lemon C."/>
            <person name="Bird N.H."/>
            <person name="Koop B.F."/>
        </authorList>
    </citation>
    <scope>NUCLEOTIDE SEQUENCE</scope>
</reference>
<dbReference type="STRING" id="8010.ENSELUP00000017582"/>
<dbReference type="OMA" id="SALQVMM"/>
<dbReference type="InParanoid" id="A0A3P8YN69"/>
<dbReference type="Proteomes" id="UP000265140">
    <property type="component" value="Chromosome 25"/>
</dbReference>
<dbReference type="GO" id="GO:0005634">
    <property type="term" value="C:nucleus"/>
    <property type="evidence" value="ECO:0007669"/>
    <property type="project" value="TreeGrafter"/>
</dbReference>
<dbReference type="Bgee" id="ENSELUG00000017284">
    <property type="expression patterns" value="Expressed in pharyngeal gill and 13 other cell types or tissues"/>
</dbReference>
<dbReference type="GO" id="GO:0005737">
    <property type="term" value="C:cytoplasm"/>
    <property type="evidence" value="ECO:0007669"/>
    <property type="project" value="TreeGrafter"/>
</dbReference>
<evidence type="ECO:0000313" key="4">
    <source>
        <dbReference type="Ensembl" id="ENSELUP00000017582.2"/>
    </source>
</evidence>
<keyword evidence="5" id="KW-1185">Reference proteome</keyword>
<protein>
    <submittedName>
        <fullName evidence="4">Uncharacterized protein</fullName>
    </submittedName>
</protein>
<evidence type="ECO:0000256" key="1">
    <source>
        <dbReference type="ARBA" id="ARBA00022737"/>
    </source>
</evidence>
<evidence type="ECO:0000256" key="3">
    <source>
        <dbReference type="PROSITE-ProRule" id="PRU00023"/>
    </source>
</evidence>
<dbReference type="PROSITE" id="PS50088">
    <property type="entry name" value="ANK_REPEAT"/>
    <property type="match status" value="1"/>
</dbReference>
<reference evidence="4" key="3">
    <citation type="submission" date="2025-08" db="UniProtKB">
        <authorList>
            <consortium name="Ensembl"/>
        </authorList>
    </citation>
    <scope>IDENTIFICATION</scope>
</reference>
<dbReference type="Ensembl" id="ENSELUT00000027318.3">
    <property type="protein sequence ID" value="ENSELUP00000017582.2"/>
    <property type="gene ID" value="ENSELUG00000017284.3"/>
</dbReference>
<dbReference type="GO" id="GO:0004861">
    <property type="term" value="F:cyclin-dependent protein serine/threonine kinase inhibitor activity"/>
    <property type="evidence" value="ECO:0007669"/>
    <property type="project" value="TreeGrafter"/>
</dbReference>
<dbReference type="SUPFAM" id="SSF48403">
    <property type="entry name" value="Ankyrin repeat"/>
    <property type="match status" value="1"/>
</dbReference>
<evidence type="ECO:0000313" key="5">
    <source>
        <dbReference type="Proteomes" id="UP000265140"/>
    </source>
</evidence>
<reference evidence="4" key="2">
    <citation type="submission" date="2020-02" db="EMBL/GenBank/DDBJ databases">
        <title>Esox lucius (northern pike) genome, fEsoLuc1, primary haplotype.</title>
        <authorList>
            <person name="Myers G."/>
            <person name="Karagic N."/>
            <person name="Meyer A."/>
            <person name="Pippel M."/>
            <person name="Reichard M."/>
            <person name="Winkler S."/>
            <person name="Tracey A."/>
            <person name="Sims Y."/>
            <person name="Howe K."/>
            <person name="Rhie A."/>
            <person name="Formenti G."/>
            <person name="Durbin R."/>
            <person name="Fedrigo O."/>
            <person name="Jarvis E.D."/>
        </authorList>
    </citation>
    <scope>NUCLEOTIDE SEQUENCE [LARGE SCALE GENOMIC DNA]</scope>
</reference>
<keyword evidence="1" id="KW-0677">Repeat</keyword>
<dbReference type="GO" id="GO:0008285">
    <property type="term" value="P:negative regulation of cell population proliferation"/>
    <property type="evidence" value="ECO:0007669"/>
    <property type="project" value="TreeGrafter"/>
</dbReference>